<feature type="compositionally biased region" description="Polar residues" evidence="1">
    <location>
        <begin position="87"/>
        <end position="96"/>
    </location>
</feature>
<evidence type="ECO:0000256" key="1">
    <source>
        <dbReference type="SAM" id="MobiDB-lite"/>
    </source>
</evidence>
<dbReference type="EMBL" id="CAAALY010082028">
    <property type="protein sequence ID" value="VEL26692.1"/>
    <property type="molecule type" value="Genomic_DNA"/>
</dbReference>
<accession>A0A448X2Y2</accession>
<evidence type="ECO:0000313" key="2">
    <source>
        <dbReference type="EMBL" id="VEL26692.1"/>
    </source>
</evidence>
<organism evidence="2 3">
    <name type="scientific">Protopolystoma xenopodis</name>
    <dbReference type="NCBI Taxonomy" id="117903"/>
    <lineage>
        <taxon>Eukaryota</taxon>
        <taxon>Metazoa</taxon>
        <taxon>Spiralia</taxon>
        <taxon>Lophotrochozoa</taxon>
        <taxon>Platyhelminthes</taxon>
        <taxon>Monogenea</taxon>
        <taxon>Polyopisthocotylea</taxon>
        <taxon>Polystomatidea</taxon>
        <taxon>Polystomatidae</taxon>
        <taxon>Protopolystoma</taxon>
    </lineage>
</organism>
<evidence type="ECO:0000313" key="3">
    <source>
        <dbReference type="Proteomes" id="UP000784294"/>
    </source>
</evidence>
<dbReference type="Proteomes" id="UP000784294">
    <property type="component" value="Unassembled WGS sequence"/>
</dbReference>
<feature type="region of interest" description="Disordered" evidence="1">
    <location>
        <begin position="87"/>
        <end position="122"/>
    </location>
</feature>
<protein>
    <submittedName>
        <fullName evidence="2">Uncharacterized protein</fullName>
    </submittedName>
</protein>
<dbReference type="AlphaFoldDB" id="A0A448X2Y2"/>
<keyword evidence="3" id="KW-1185">Reference proteome</keyword>
<proteinExistence type="predicted"/>
<reference evidence="2" key="1">
    <citation type="submission" date="2018-11" db="EMBL/GenBank/DDBJ databases">
        <authorList>
            <consortium name="Pathogen Informatics"/>
        </authorList>
    </citation>
    <scope>NUCLEOTIDE SEQUENCE</scope>
</reference>
<sequence>MEAEIMRIHQVHQQMQFQFHIQQQQLFSSASANGLFPVAIAAPIGVGANMGGVYTSGSSSLGPIVIGPASGPPPSIASLSKPIGLSSASNNVSGLSRDQDHQMRRQTIADDGTQDSGDANSGEYDPIELCIRGYKYLFNDN</sequence>
<comment type="caution">
    <text evidence="2">The sequence shown here is derived from an EMBL/GenBank/DDBJ whole genome shotgun (WGS) entry which is preliminary data.</text>
</comment>
<name>A0A448X2Y2_9PLAT</name>
<gene>
    <name evidence="2" type="ORF">PXEA_LOCUS20132</name>
</gene>